<evidence type="ECO:0000313" key="10">
    <source>
        <dbReference type="Proteomes" id="UP000276437"/>
    </source>
</evidence>
<dbReference type="InterPro" id="IPR012693">
    <property type="entry name" value="ABC_transpr_PhnC"/>
</dbReference>
<evidence type="ECO:0000256" key="1">
    <source>
        <dbReference type="ARBA" id="ARBA00022448"/>
    </source>
</evidence>
<reference evidence="9 10" key="1">
    <citation type="journal article" date="2018" name="Int. J. Syst. Evol. Microbiol.">
        <title>Methylomusa anaerophila gen. nov., sp. nov., an anaerobic methanol-utilizing bacterium isolated from a microbial fuel cell.</title>
        <authorList>
            <person name="Amano N."/>
            <person name="Yamamuro A."/>
            <person name="Miyahara M."/>
            <person name="Kouzuma A."/>
            <person name="Abe T."/>
            <person name="Watanabe K."/>
        </authorList>
    </citation>
    <scope>NUCLEOTIDE SEQUENCE [LARGE SCALE GENOMIC DNA]</scope>
    <source>
        <strain evidence="9 10">MMFC1</strain>
    </source>
</reference>
<dbReference type="GO" id="GO:0005524">
    <property type="term" value="F:ATP binding"/>
    <property type="evidence" value="ECO:0007669"/>
    <property type="project" value="UniProtKB-KW"/>
</dbReference>
<keyword evidence="10" id="KW-1185">Reference proteome</keyword>
<keyword evidence="4 9" id="KW-0067">ATP-binding</keyword>
<dbReference type="PROSITE" id="PS00211">
    <property type="entry name" value="ABC_TRANSPORTER_1"/>
    <property type="match status" value="1"/>
</dbReference>
<gene>
    <name evidence="9" type="primary">glnQ_1</name>
    <name evidence="9" type="ORF">MAMMFC1_00913</name>
</gene>
<dbReference type="Proteomes" id="UP000276437">
    <property type="component" value="Chromosome"/>
</dbReference>
<proteinExistence type="predicted"/>
<evidence type="ECO:0000256" key="6">
    <source>
        <dbReference type="ARBA" id="ARBA00022967"/>
    </source>
</evidence>
<evidence type="ECO:0000259" key="8">
    <source>
        <dbReference type="PROSITE" id="PS50893"/>
    </source>
</evidence>
<dbReference type="CDD" id="cd03256">
    <property type="entry name" value="ABC_PhnC_transporter"/>
    <property type="match status" value="1"/>
</dbReference>
<organism evidence="9 10">
    <name type="scientific">Methylomusa anaerophila</name>
    <dbReference type="NCBI Taxonomy" id="1930071"/>
    <lineage>
        <taxon>Bacteria</taxon>
        <taxon>Bacillati</taxon>
        <taxon>Bacillota</taxon>
        <taxon>Negativicutes</taxon>
        <taxon>Selenomonadales</taxon>
        <taxon>Sporomusaceae</taxon>
        <taxon>Methylomusa</taxon>
    </lineage>
</organism>
<dbReference type="RefSeq" id="WP_126306858.1">
    <property type="nucleotide sequence ID" value="NZ_AP018449.1"/>
</dbReference>
<dbReference type="InterPro" id="IPR027417">
    <property type="entry name" value="P-loop_NTPase"/>
</dbReference>
<dbReference type="PANTHER" id="PTHR43166:SF6">
    <property type="entry name" value="PHOSPHONATES IMPORT ATP-BINDING PROTEIN PHNC"/>
    <property type="match status" value="1"/>
</dbReference>
<keyword evidence="3" id="KW-0547">Nucleotide-binding</keyword>
<evidence type="ECO:0000256" key="4">
    <source>
        <dbReference type="ARBA" id="ARBA00022840"/>
    </source>
</evidence>
<evidence type="ECO:0000313" key="9">
    <source>
        <dbReference type="EMBL" id="BBB90265.1"/>
    </source>
</evidence>
<dbReference type="Pfam" id="PF00005">
    <property type="entry name" value="ABC_tran"/>
    <property type="match status" value="1"/>
</dbReference>
<dbReference type="OrthoDB" id="9780431at2"/>
<keyword evidence="6" id="KW-1278">Translocase</keyword>
<dbReference type="SMART" id="SM00382">
    <property type="entry name" value="AAA"/>
    <property type="match status" value="1"/>
</dbReference>
<evidence type="ECO:0000256" key="3">
    <source>
        <dbReference type="ARBA" id="ARBA00022741"/>
    </source>
</evidence>
<sequence length="253" mass="28191">MIRMHSVNKSFGRELVLKSVSCHIERYTPTVLLGPSGAGKSTLLRCINGLVDIDSGQIIVDNIPLPRHPKKLRKFRKSIGMIFQQFNLIKNISVLENVLCGRLAYTPVLSSLLTKFTNPDYEIACYYLAKVGLYDKRYQKAGQLSGGQQQRIAIARALVQQPKILLADEPVASLDPKTATAILDLLTKIHEEEKITLVLTLHAVDLAIKYARKIIGINRGQIIAQYDTDKVNAAEIYSVYDNCDNSDSYPECG</sequence>
<evidence type="ECO:0000256" key="2">
    <source>
        <dbReference type="ARBA" id="ARBA00022475"/>
    </source>
</evidence>
<keyword evidence="7" id="KW-0472">Membrane</keyword>
<dbReference type="Gene3D" id="3.40.50.300">
    <property type="entry name" value="P-loop containing nucleotide triphosphate hydrolases"/>
    <property type="match status" value="1"/>
</dbReference>
<dbReference type="InterPro" id="IPR003439">
    <property type="entry name" value="ABC_transporter-like_ATP-bd"/>
</dbReference>
<dbReference type="InterPro" id="IPR050086">
    <property type="entry name" value="MetN_ABC_transporter-like"/>
</dbReference>
<dbReference type="NCBIfam" id="TIGR02315">
    <property type="entry name" value="ABC_phnC"/>
    <property type="match status" value="1"/>
</dbReference>
<dbReference type="AlphaFoldDB" id="A0A348AGR7"/>
<dbReference type="InterPro" id="IPR003593">
    <property type="entry name" value="AAA+_ATPase"/>
</dbReference>
<evidence type="ECO:0000256" key="7">
    <source>
        <dbReference type="ARBA" id="ARBA00023136"/>
    </source>
</evidence>
<dbReference type="PANTHER" id="PTHR43166">
    <property type="entry name" value="AMINO ACID IMPORT ATP-BINDING PROTEIN"/>
    <property type="match status" value="1"/>
</dbReference>
<feature type="domain" description="ABC transporter" evidence="8">
    <location>
        <begin position="2"/>
        <end position="244"/>
    </location>
</feature>
<accession>A0A348AGR7</accession>
<dbReference type="EMBL" id="AP018449">
    <property type="protein sequence ID" value="BBB90265.1"/>
    <property type="molecule type" value="Genomic_DNA"/>
</dbReference>
<dbReference type="GO" id="GO:0016020">
    <property type="term" value="C:membrane"/>
    <property type="evidence" value="ECO:0007669"/>
    <property type="project" value="InterPro"/>
</dbReference>
<dbReference type="KEGG" id="mana:MAMMFC1_00913"/>
<protein>
    <submittedName>
        <fullName evidence="9">Glutamine transport ATP-binding protein GlnQ</fullName>
    </submittedName>
</protein>
<dbReference type="GO" id="GO:0015416">
    <property type="term" value="F:ABC-type phosphonate transporter activity"/>
    <property type="evidence" value="ECO:0007669"/>
    <property type="project" value="InterPro"/>
</dbReference>
<keyword evidence="2" id="KW-1003">Cell membrane</keyword>
<evidence type="ECO:0000256" key="5">
    <source>
        <dbReference type="ARBA" id="ARBA00022885"/>
    </source>
</evidence>
<dbReference type="SUPFAM" id="SSF52540">
    <property type="entry name" value="P-loop containing nucleoside triphosphate hydrolases"/>
    <property type="match status" value="1"/>
</dbReference>
<dbReference type="InterPro" id="IPR017871">
    <property type="entry name" value="ABC_transporter-like_CS"/>
</dbReference>
<keyword evidence="1" id="KW-0813">Transport</keyword>
<dbReference type="PROSITE" id="PS50893">
    <property type="entry name" value="ABC_TRANSPORTER_2"/>
    <property type="match status" value="1"/>
</dbReference>
<keyword evidence="5" id="KW-0918">Phosphonate transport</keyword>
<dbReference type="GO" id="GO:0016887">
    <property type="term" value="F:ATP hydrolysis activity"/>
    <property type="evidence" value="ECO:0007669"/>
    <property type="project" value="InterPro"/>
</dbReference>
<name>A0A348AGR7_9FIRM</name>